<feature type="region of interest" description="Disordered" evidence="1">
    <location>
        <begin position="26"/>
        <end position="51"/>
    </location>
</feature>
<dbReference type="AlphaFoldDB" id="A0A6C0JLP9"/>
<dbReference type="EMBL" id="MN740413">
    <property type="protein sequence ID" value="QHU05397.1"/>
    <property type="molecule type" value="Genomic_DNA"/>
</dbReference>
<name>A0A6C0JLP9_9ZZZZ</name>
<evidence type="ECO:0000313" key="2">
    <source>
        <dbReference type="EMBL" id="QHU05397.1"/>
    </source>
</evidence>
<accession>A0A6C0JLP9</accession>
<reference evidence="2" key="1">
    <citation type="journal article" date="2020" name="Nature">
        <title>Giant virus diversity and host interactions through global metagenomics.</title>
        <authorList>
            <person name="Schulz F."/>
            <person name="Roux S."/>
            <person name="Paez-Espino D."/>
            <person name="Jungbluth S."/>
            <person name="Walsh D.A."/>
            <person name="Denef V.J."/>
            <person name="McMahon K.D."/>
            <person name="Konstantinidis K.T."/>
            <person name="Eloe-Fadrosh E.A."/>
            <person name="Kyrpides N.C."/>
            <person name="Woyke T."/>
        </authorList>
    </citation>
    <scope>NUCLEOTIDE SEQUENCE</scope>
    <source>
        <strain evidence="2">GVMAG-M-3300027734-16</strain>
    </source>
</reference>
<organism evidence="2">
    <name type="scientific">viral metagenome</name>
    <dbReference type="NCBI Taxonomy" id="1070528"/>
    <lineage>
        <taxon>unclassified sequences</taxon>
        <taxon>metagenomes</taxon>
        <taxon>organismal metagenomes</taxon>
    </lineage>
</organism>
<feature type="compositionally biased region" description="Basic and acidic residues" evidence="1">
    <location>
        <begin position="30"/>
        <end position="41"/>
    </location>
</feature>
<proteinExistence type="predicted"/>
<sequence>MPAFTSVQLAAHYSALETCLSPATGWTLERPTDSTGKEIDASGKGSDGADGIRFKLSPDHWAGGKGNHRKPFSSLFELLGLQEVTSICPTQKNVGSDQGDFISASFMRKDGTQKVLVDELNRLAEFFNGPKPANW</sequence>
<evidence type="ECO:0000256" key="1">
    <source>
        <dbReference type="SAM" id="MobiDB-lite"/>
    </source>
</evidence>
<protein>
    <submittedName>
        <fullName evidence="2">Uncharacterized protein</fullName>
    </submittedName>
</protein>